<dbReference type="EMBL" id="BMAW01051874">
    <property type="protein sequence ID" value="GFS82980.1"/>
    <property type="molecule type" value="Genomic_DNA"/>
</dbReference>
<dbReference type="Proteomes" id="UP000887013">
    <property type="component" value="Unassembled WGS sequence"/>
</dbReference>
<feature type="region of interest" description="Disordered" evidence="1">
    <location>
        <begin position="12"/>
        <end position="62"/>
    </location>
</feature>
<evidence type="ECO:0000313" key="2">
    <source>
        <dbReference type="EMBL" id="GFS82980.1"/>
    </source>
</evidence>
<keyword evidence="3" id="KW-1185">Reference proteome</keyword>
<gene>
    <name evidence="2" type="ORF">NPIL_155261</name>
</gene>
<reference evidence="2" key="1">
    <citation type="submission" date="2020-08" db="EMBL/GenBank/DDBJ databases">
        <title>Multicomponent nature underlies the extraordinary mechanical properties of spider dragline silk.</title>
        <authorList>
            <person name="Kono N."/>
            <person name="Nakamura H."/>
            <person name="Mori M."/>
            <person name="Yoshida Y."/>
            <person name="Ohtoshi R."/>
            <person name="Malay A.D."/>
            <person name="Moran D.A.P."/>
            <person name="Tomita M."/>
            <person name="Numata K."/>
            <person name="Arakawa K."/>
        </authorList>
    </citation>
    <scope>NUCLEOTIDE SEQUENCE</scope>
</reference>
<accession>A0A8X6T921</accession>
<proteinExistence type="predicted"/>
<name>A0A8X6T921_NEPPI</name>
<evidence type="ECO:0000256" key="1">
    <source>
        <dbReference type="SAM" id="MobiDB-lite"/>
    </source>
</evidence>
<organism evidence="2 3">
    <name type="scientific">Nephila pilipes</name>
    <name type="common">Giant wood spider</name>
    <name type="synonym">Nephila maculata</name>
    <dbReference type="NCBI Taxonomy" id="299642"/>
    <lineage>
        <taxon>Eukaryota</taxon>
        <taxon>Metazoa</taxon>
        <taxon>Ecdysozoa</taxon>
        <taxon>Arthropoda</taxon>
        <taxon>Chelicerata</taxon>
        <taxon>Arachnida</taxon>
        <taxon>Araneae</taxon>
        <taxon>Araneomorphae</taxon>
        <taxon>Entelegynae</taxon>
        <taxon>Araneoidea</taxon>
        <taxon>Nephilidae</taxon>
        <taxon>Nephila</taxon>
    </lineage>
</organism>
<evidence type="ECO:0000313" key="3">
    <source>
        <dbReference type="Proteomes" id="UP000887013"/>
    </source>
</evidence>
<protein>
    <submittedName>
        <fullName evidence="2">Uncharacterized protein</fullName>
    </submittedName>
</protein>
<comment type="caution">
    <text evidence="2">The sequence shown here is derived from an EMBL/GenBank/DDBJ whole genome shotgun (WGS) entry which is preliminary data.</text>
</comment>
<sequence length="91" mass="10472">MFPRQFYSSAMRSGFMFGPSNKRKDFERENLTNQEHSCHSEDLSLDGCEESKRGQNSNLGGPRLLSVLRNLPQHSVSFHASRKKSNFRIHS</sequence>
<dbReference type="AlphaFoldDB" id="A0A8X6T921"/>
<feature type="compositionally biased region" description="Basic and acidic residues" evidence="1">
    <location>
        <begin position="22"/>
        <end position="42"/>
    </location>
</feature>